<dbReference type="EMBL" id="BGZK01001040">
    <property type="protein sequence ID" value="GBP69418.1"/>
    <property type="molecule type" value="Genomic_DNA"/>
</dbReference>
<evidence type="ECO:0000313" key="3">
    <source>
        <dbReference type="Proteomes" id="UP000299102"/>
    </source>
</evidence>
<feature type="region of interest" description="Disordered" evidence="1">
    <location>
        <begin position="1"/>
        <end position="29"/>
    </location>
</feature>
<sequence length="90" mass="9892">MPATARRIKTDRTSTAATGSHLTRSRSPPLKQLISIIESGGEHSAAPPLFARRLNAMKCRILCGALDGERYGGRLKLCSDRSRIVRMQDN</sequence>
<evidence type="ECO:0000313" key="2">
    <source>
        <dbReference type="EMBL" id="GBP69418.1"/>
    </source>
</evidence>
<reference evidence="2 3" key="1">
    <citation type="journal article" date="2019" name="Commun. Biol.">
        <title>The bagworm genome reveals a unique fibroin gene that provides high tensile strength.</title>
        <authorList>
            <person name="Kono N."/>
            <person name="Nakamura H."/>
            <person name="Ohtoshi R."/>
            <person name="Tomita M."/>
            <person name="Numata K."/>
            <person name="Arakawa K."/>
        </authorList>
    </citation>
    <scope>NUCLEOTIDE SEQUENCE [LARGE SCALE GENOMIC DNA]</scope>
</reference>
<name>A0A4C1Y0L9_EUMVA</name>
<gene>
    <name evidence="2" type="ORF">EVAR_52690_1</name>
</gene>
<organism evidence="2 3">
    <name type="scientific">Eumeta variegata</name>
    <name type="common">Bagworm moth</name>
    <name type="synonym">Eumeta japonica</name>
    <dbReference type="NCBI Taxonomy" id="151549"/>
    <lineage>
        <taxon>Eukaryota</taxon>
        <taxon>Metazoa</taxon>
        <taxon>Ecdysozoa</taxon>
        <taxon>Arthropoda</taxon>
        <taxon>Hexapoda</taxon>
        <taxon>Insecta</taxon>
        <taxon>Pterygota</taxon>
        <taxon>Neoptera</taxon>
        <taxon>Endopterygota</taxon>
        <taxon>Lepidoptera</taxon>
        <taxon>Glossata</taxon>
        <taxon>Ditrysia</taxon>
        <taxon>Tineoidea</taxon>
        <taxon>Psychidae</taxon>
        <taxon>Oiketicinae</taxon>
        <taxon>Eumeta</taxon>
    </lineage>
</organism>
<accession>A0A4C1Y0L9</accession>
<dbReference type="AlphaFoldDB" id="A0A4C1Y0L9"/>
<proteinExistence type="predicted"/>
<comment type="caution">
    <text evidence="2">The sequence shown here is derived from an EMBL/GenBank/DDBJ whole genome shotgun (WGS) entry which is preliminary data.</text>
</comment>
<dbReference type="Proteomes" id="UP000299102">
    <property type="component" value="Unassembled WGS sequence"/>
</dbReference>
<keyword evidence="3" id="KW-1185">Reference proteome</keyword>
<evidence type="ECO:0000256" key="1">
    <source>
        <dbReference type="SAM" id="MobiDB-lite"/>
    </source>
</evidence>
<feature type="compositionally biased region" description="Polar residues" evidence="1">
    <location>
        <begin position="13"/>
        <end position="26"/>
    </location>
</feature>
<protein>
    <submittedName>
        <fullName evidence="2">Uncharacterized protein</fullName>
    </submittedName>
</protein>